<reference evidence="2" key="1">
    <citation type="journal article" date="2021" name="Nat. Commun.">
        <title>Genetic determinants of endophytism in the Arabidopsis root mycobiome.</title>
        <authorList>
            <person name="Mesny F."/>
            <person name="Miyauchi S."/>
            <person name="Thiergart T."/>
            <person name="Pickel B."/>
            <person name="Atanasova L."/>
            <person name="Karlsson M."/>
            <person name="Huettel B."/>
            <person name="Barry K.W."/>
            <person name="Haridas S."/>
            <person name="Chen C."/>
            <person name="Bauer D."/>
            <person name="Andreopoulos W."/>
            <person name="Pangilinan J."/>
            <person name="LaButti K."/>
            <person name="Riley R."/>
            <person name="Lipzen A."/>
            <person name="Clum A."/>
            <person name="Drula E."/>
            <person name="Henrissat B."/>
            <person name="Kohler A."/>
            <person name="Grigoriev I.V."/>
            <person name="Martin F.M."/>
            <person name="Hacquard S."/>
        </authorList>
    </citation>
    <scope>NUCLEOTIDE SEQUENCE</scope>
    <source>
        <strain evidence="2">MPI-SDFR-AT-0073</strain>
    </source>
</reference>
<keyword evidence="3" id="KW-1185">Reference proteome</keyword>
<proteinExistence type="predicted"/>
<dbReference type="Proteomes" id="UP000758603">
    <property type="component" value="Unassembled WGS sequence"/>
</dbReference>
<feature type="compositionally biased region" description="Acidic residues" evidence="1">
    <location>
        <begin position="75"/>
        <end position="92"/>
    </location>
</feature>
<dbReference type="AlphaFoldDB" id="A0A9P8U9Y7"/>
<feature type="compositionally biased region" description="Polar residues" evidence="1">
    <location>
        <begin position="53"/>
        <end position="71"/>
    </location>
</feature>
<dbReference type="OrthoDB" id="3752548at2759"/>
<sequence length="174" mass="19694">MAPARGDAAWERTTGSCSHVAIFAQSGPANMADFGSQSISFKNVDGWPSFLQTRTQRNTPETLTSRSSQGSFIEANDDYLDFEQEQEQDQDDQTGIQYSIEWRITYNKKKLPKDTESDVTQAPETYWKDILKHKLEKHAAKKLASIADYHVEDTNINVSVRDRSIRDLTNATTV</sequence>
<evidence type="ECO:0000313" key="3">
    <source>
        <dbReference type="Proteomes" id="UP000758603"/>
    </source>
</evidence>
<accession>A0A9P8U9Y7</accession>
<protein>
    <submittedName>
        <fullName evidence="2">Uncharacterized protein</fullName>
    </submittedName>
</protein>
<gene>
    <name evidence="2" type="ORF">BKA67DRAFT_417191</name>
</gene>
<feature type="region of interest" description="Disordered" evidence="1">
    <location>
        <begin position="53"/>
        <end position="95"/>
    </location>
</feature>
<dbReference type="RefSeq" id="XP_045953333.1">
    <property type="nucleotide sequence ID" value="XM_046096790.1"/>
</dbReference>
<dbReference type="GeneID" id="70125682"/>
<comment type="caution">
    <text evidence="2">The sequence shown here is derived from an EMBL/GenBank/DDBJ whole genome shotgun (WGS) entry which is preliminary data.</text>
</comment>
<evidence type="ECO:0000256" key="1">
    <source>
        <dbReference type="SAM" id="MobiDB-lite"/>
    </source>
</evidence>
<name>A0A9P8U9Y7_9PEZI</name>
<organism evidence="2 3">
    <name type="scientific">Truncatella angustata</name>
    <dbReference type="NCBI Taxonomy" id="152316"/>
    <lineage>
        <taxon>Eukaryota</taxon>
        <taxon>Fungi</taxon>
        <taxon>Dikarya</taxon>
        <taxon>Ascomycota</taxon>
        <taxon>Pezizomycotina</taxon>
        <taxon>Sordariomycetes</taxon>
        <taxon>Xylariomycetidae</taxon>
        <taxon>Amphisphaeriales</taxon>
        <taxon>Sporocadaceae</taxon>
        <taxon>Truncatella</taxon>
    </lineage>
</organism>
<evidence type="ECO:0000313" key="2">
    <source>
        <dbReference type="EMBL" id="KAH6646819.1"/>
    </source>
</evidence>
<dbReference type="EMBL" id="JAGPXC010000009">
    <property type="protein sequence ID" value="KAH6646819.1"/>
    <property type="molecule type" value="Genomic_DNA"/>
</dbReference>